<comment type="similarity">
    <text evidence="2">Belongs to the VirD4/TraG family.</text>
</comment>
<reference evidence="8 9" key="1">
    <citation type="submission" date="2015-09" db="EMBL/GenBank/DDBJ databases">
        <authorList>
            <consortium name="Pathogen Informatics"/>
        </authorList>
    </citation>
    <scope>NUCLEOTIDE SEQUENCE [LARGE SCALE GENOMIC DNA]</scope>
    <source>
        <strain evidence="8 9">2789STDY5834928</strain>
    </source>
</reference>
<dbReference type="Pfam" id="PF02534">
    <property type="entry name" value="T4SS-DNA_transf"/>
    <property type="match status" value="1"/>
</dbReference>
<dbReference type="SUPFAM" id="SSF52540">
    <property type="entry name" value="P-loop containing nucleoside triphosphate hydrolases"/>
    <property type="match status" value="1"/>
</dbReference>
<proteinExistence type="inferred from homology"/>
<dbReference type="InterPro" id="IPR051539">
    <property type="entry name" value="T4SS-coupling_protein"/>
</dbReference>
<keyword evidence="3" id="KW-1003">Cell membrane</keyword>
<accession>A0A174ZX36</accession>
<sequence length="606" mass="67676">MQQYVFIVIIAIVFLAMIIFAVIGKNYSLDKIKARKVGNGQHGTAHWAEHKEISQNFSILKYEPQLWRMGACRPTIDGTIVGFEKKGKDTYALIDTSDVHTLMIAAAGTGKTTFFLEPNIEYCCAAGMSFISTDTKGDIYRNCGYVAAKRYGYKISVIDLRNPLKSDGFNLLHLVKKYMDEHKNNPLNISAKAKSERYAKIVADSIIAADGDKYGANTYFYDAAKGLIAALILIIAEYGNDKECHIVSVLKLMIELLEAKPQKKSQLKSETYFADLIKLLPPEHKARWLSGAAINNADQAALSVISTALSRLNSLIDTETEQILCFNTAIDTETLCKEKCAVFIVLPEEDRTKYVIANLIIEQISREIYHIADENGGHLDKRIMIYFEEFGTMPPISGVEAMFSALRSRSVSIVAIIQSFAQLEKNYGKQGSEIIVDNTQLMLFGGFAPGSSSAEKLSKDLGKQTILTGSISKGNGGKNSGHQSQQLQMTGRELITADELKCLPKGTFICTKTGMSPFKVQLLFYEKLGIRYDEKLNAEIKEVKTVYYADRKSISKVIKKQHIDEQENEMNKEENVSDINELITDYSLEEDDIFTETPSSKKMIRT</sequence>
<evidence type="ECO:0000313" key="8">
    <source>
        <dbReference type="EMBL" id="CUQ88666.1"/>
    </source>
</evidence>
<evidence type="ECO:0000256" key="7">
    <source>
        <dbReference type="SAM" id="Phobius"/>
    </source>
</evidence>
<dbReference type="PANTHER" id="PTHR37937:SF1">
    <property type="entry name" value="CONJUGATIVE TRANSFER: DNA TRANSPORT"/>
    <property type="match status" value="1"/>
</dbReference>
<dbReference type="Proteomes" id="UP000095662">
    <property type="component" value="Unassembled WGS sequence"/>
</dbReference>
<dbReference type="OrthoDB" id="9766496at2"/>
<evidence type="ECO:0000256" key="1">
    <source>
        <dbReference type="ARBA" id="ARBA00004651"/>
    </source>
</evidence>
<organism evidence="8 9">
    <name type="scientific">[Eubacterium] siraeum</name>
    <dbReference type="NCBI Taxonomy" id="39492"/>
    <lineage>
        <taxon>Bacteria</taxon>
        <taxon>Bacillati</taxon>
        <taxon>Bacillota</taxon>
        <taxon>Clostridia</taxon>
        <taxon>Eubacteriales</taxon>
        <taxon>Oscillospiraceae</taxon>
        <taxon>Oscillospiraceae incertae sedis</taxon>
    </lineage>
</organism>
<evidence type="ECO:0000256" key="3">
    <source>
        <dbReference type="ARBA" id="ARBA00022475"/>
    </source>
</evidence>
<keyword evidence="6 7" id="KW-0472">Membrane</keyword>
<protein>
    <submittedName>
        <fullName evidence="8">Conjugal transfer coupling protein TraG</fullName>
    </submittedName>
</protein>
<gene>
    <name evidence="8" type="ORF">ERS852540_01765</name>
</gene>
<comment type="subcellular location">
    <subcellularLocation>
        <location evidence="1">Cell membrane</location>
        <topology evidence="1">Multi-pass membrane protein</topology>
    </subcellularLocation>
</comment>
<name>A0A174ZX36_9FIRM</name>
<evidence type="ECO:0000256" key="5">
    <source>
        <dbReference type="ARBA" id="ARBA00022989"/>
    </source>
</evidence>
<evidence type="ECO:0000256" key="6">
    <source>
        <dbReference type="ARBA" id="ARBA00023136"/>
    </source>
</evidence>
<feature type="transmembrane region" description="Helical" evidence="7">
    <location>
        <begin position="6"/>
        <end position="27"/>
    </location>
</feature>
<dbReference type="InterPro" id="IPR027417">
    <property type="entry name" value="P-loop_NTPase"/>
</dbReference>
<dbReference type="InterPro" id="IPR003688">
    <property type="entry name" value="TraG/VirD4"/>
</dbReference>
<dbReference type="STRING" id="39492.ERS852540_01765"/>
<dbReference type="CDD" id="cd01127">
    <property type="entry name" value="TrwB_TraG_TraD_VirD4"/>
    <property type="match status" value="1"/>
</dbReference>
<dbReference type="AlphaFoldDB" id="A0A174ZX36"/>
<keyword evidence="4 7" id="KW-0812">Transmembrane</keyword>
<evidence type="ECO:0000256" key="2">
    <source>
        <dbReference type="ARBA" id="ARBA00008806"/>
    </source>
</evidence>
<dbReference type="EMBL" id="CZBY01000014">
    <property type="protein sequence ID" value="CUQ88666.1"/>
    <property type="molecule type" value="Genomic_DNA"/>
</dbReference>
<dbReference type="GO" id="GO:0005886">
    <property type="term" value="C:plasma membrane"/>
    <property type="evidence" value="ECO:0007669"/>
    <property type="project" value="UniProtKB-SubCell"/>
</dbReference>
<evidence type="ECO:0000256" key="4">
    <source>
        <dbReference type="ARBA" id="ARBA00022692"/>
    </source>
</evidence>
<dbReference type="Gene3D" id="3.40.50.300">
    <property type="entry name" value="P-loop containing nucleotide triphosphate hydrolases"/>
    <property type="match status" value="1"/>
</dbReference>
<dbReference type="PANTHER" id="PTHR37937">
    <property type="entry name" value="CONJUGATIVE TRANSFER: DNA TRANSPORT"/>
    <property type="match status" value="1"/>
</dbReference>
<evidence type="ECO:0000313" key="9">
    <source>
        <dbReference type="Proteomes" id="UP000095662"/>
    </source>
</evidence>
<keyword evidence="5 7" id="KW-1133">Transmembrane helix</keyword>